<keyword evidence="1" id="KW-0802">TPR repeat</keyword>
<protein>
    <submittedName>
        <fullName evidence="2">Tetratricopeptide repeat protein</fullName>
    </submittedName>
</protein>
<evidence type="ECO:0000313" key="2">
    <source>
        <dbReference type="EMBL" id="MFC5464931.1"/>
    </source>
</evidence>
<sequence>MVEIESVLIDKTYYEKTFMENENQHPVEVMGKLYFEEQKQSFSDLSDIRFAQGEIYYHCKDYEAAIYKWENVHNNLEPWARKNMADAYVESDILDTAENIYKSITTDSLILNTEINLRLFHLYVQQNKFNEANQMIKNAVVLDPDYRNVSKIAYSFFVEQQDWENALEIAVNESIRTKSTEWFDILLSIFENDQLHKKNPTYYLPVLQVIGEESKLHFEQIVDKLWNHYKNESIYFEWLQVINQLVKEESEVISPYYMQEYIDMIGGKYSLAVMKPVVPNLLTAWIKVAGPNDRVFAASAVLAWNHQFPELFTEEIINAGRTILAEEHLEIDILTECHDLLQAIKRWEKDNKLGTETVIPSFNSSLDLLAFTRQRLASLVDKQQELKASLSESIEINDDIVGRLNGSVHQLEDMQEEKIRVLQKAYKSMKDKLTAKMKEEIPLFLKSTTEIMKEDTDYRTIHLDLNIEMNNRIRNYMNETILPLFKQLLQDWIAQSQAELNESQERMDEWSTGFNELLGVDSLDLLCDFSILEDWKRDAERLSDNVSIDKENILLRRTPSQVLLKSAGKLFGSLPKNNTVLANTYKNFVEKEDYVEAAESVINKFFRQFELIEKAIARDIQIFFKEPYQTLKDTVILKNNELEKNRVDYTEIKENPEKFLDPITLFEIRLDQYEIIAKKDN</sequence>
<dbReference type="PROSITE" id="PS50005">
    <property type="entry name" value="TPR"/>
    <property type="match status" value="1"/>
</dbReference>
<reference evidence="3" key="1">
    <citation type="journal article" date="2019" name="Int. J. Syst. Evol. Microbiol.">
        <title>The Global Catalogue of Microorganisms (GCM) 10K type strain sequencing project: providing services to taxonomists for standard genome sequencing and annotation.</title>
        <authorList>
            <consortium name="The Broad Institute Genomics Platform"/>
            <consortium name="The Broad Institute Genome Sequencing Center for Infectious Disease"/>
            <person name="Wu L."/>
            <person name="Ma J."/>
        </authorList>
    </citation>
    <scope>NUCLEOTIDE SEQUENCE [LARGE SCALE GENOMIC DNA]</scope>
    <source>
        <strain evidence="3">CGMCC 1.12237</strain>
    </source>
</reference>
<dbReference type="InterPro" id="IPR019734">
    <property type="entry name" value="TPR_rpt"/>
</dbReference>
<dbReference type="RefSeq" id="WP_382350531.1">
    <property type="nucleotide sequence ID" value="NZ_JBHSMC010000013.1"/>
</dbReference>
<evidence type="ECO:0000256" key="1">
    <source>
        <dbReference type="PROSITE-ProRule" id="PRU00339"/>
    </source>
</evidence>
<proteinExistence type="predicted"/>
<dbReference type="Proteomes" id="UP001596147">
    <property type="component" value="Unassembled WGS sequence"/>
</dbReference>
<evidence type="ECO:0000313" key="3">
    <source>
        <dbReference type="Proteomes" id="UP001596147"/>
    </source>
</evidence>
<dbReference type="Gene3D" id="1.25.40.10">
    <property type="entry name" value="Tetratricopeptide repeat domain"/>
    <property type="match status" value="1"/>
</dbReference>
<accession>A0ABW0LJG8</accession>
<comment type="caution">
    <text evidence="2">The sequence shown here is derived from an EMBL/GenBank/DDBJ whole genome shotgun (WGS) entry which is preliminary data.</text>
</comment>
<dbReference type="EMBL" id="JBHSMC010000013">
    <property type="protein sequence ID" value="MFC5464931.1"/>
    <property type="molecule type" value="Genomic_DNA"/>
</dbReference>
<gene>
    <name evidence="2" type="ORF">ACFPM4_09220</name>
</gene>
<dbReference type="InterPro" id="IPR011990">
    <property type="entry name" value="TPR-like_helical_dom_sf"/>
</dbReference>
<feature type="repeat" description="TPR" evidence="1">
    <location>
        <begin position="113"/>
        <end position="146"/>
    </location>
</feature>
<keyword evidence="3" id="KW-1185">Reference proteome</keyword>
<dbReference type="SUPFAM" id="SSF48452">
    <property type="entry name" value="TPR-like"/>
    <property type="match status" value="1"/>
</dbReference>
<name>A0ABW0LJG8_9BACI</name>
<organism evidence="2 3">
    <name type="scientific">Lederbergia graminis</name>
    <dbReference type="NCBI Taxonomy" id="735518"/>
    <lineage>
        <taxon>Bacteria</taxon>
        <taxon>Bacillati</taxon>
        <taxon>Bacillota</taxon>
        <taxon>Bacilli</taxon>
        <taxon>Bacillales</taxon>
        <taxon>Bacillaceae</taxon>
        <taxon>Lederbergia</taxon>
    </lineage>
</organism>